<evidence type="ECO:0000256" key="4">
    <source>
        <dbReference type="ARBA" id="ARBA00023139"/>
    </source>
</evidence>
<dbReference type="EMBL" id="JAUSTU010000004">
    <property type="protein sequence ID" value="MDQ0154889.1"/>
    <property type="molecule type" value="Genomic_DNA"/>
</dbReference>
<keyword evidence="1" id="KW-1003">Cell membrane</keyword>
<comment type="caution">
    <text evidence="7">The sequence shown here is derived from an EMBL/GenBank/DDBJ whole genome shotgun (WGS) entry which is preliminary data.</text>
</comment>
<reference evidence="7 8" key="1">
    <citation type="submission" date="2023-07" db="EMBL/GenBank/DDBJ databases">
        <title>Genomic Encyclopedia of Type Strains, Phase IV (KMG-IV): sequencing the most valuable type-strain genomes for metagenomic binning, comparative biology and taxonomic classification.</title>
        <authorList>
            <person name="Goeker M."/>
        </authorList>
    </citation>
    <scope>NUCLEOTIDE SEQUENCE [LARGE SCALE GENOMIC DNA]</scope>
    <source>
        <strain evidence="7 8">DSM 23948</strain>
    </source>
</reference>
<sequence length="486" mass="55476">MKKFSLWLIALLVIGLLAACSSDDDKKEKVTKTEDGKTVIKVAYKDEGPSNPVAVQYYEKLAENLKKDKDINVEFELVEVAQGDYKEKLSLLLNSGEIPDLIYFQGGDEQIANQDLLEDLRPYIEKSEHLKNILHPHNVSRLENYPYLLWVKPIDYKVPVVRKDWLNEMSSSQSLLADPTTENYKAFFKELVESGKVKYATTVAGDISELNFIFDMAFGINKTWLNTDDGYVFKKVSDQEKQKLSFYSELYKEGLLDPEYLTKQWDTKEDAFYNGETGVIVGTNGKVVDFYNSRVQEVNGEEAELAILPPAKGEYQGFGAANVTKESRGLAISALSKNKELVFEILDYLASPEGQKFDRLGFEGEHYNVVDNKIELTDKYYAEWYARYWEPSEVNFDTPISEKTPMLSTPAVESQELAGSFFAEDNSFNIPEEYVAQWDAMENLYKEYSADIITGKLPLDAFDEFVEKWYKAGGEDLTKYANENIK</sequence>
<dbReference type="PROSITE" id="PS51257">
    <property type="entry name" value="PROKAR_LIPOPROTEIN"/>
    <property type="match status" value="1"/>
</dbReference>
<accession>A0ABT9V1S9</accession>
<evidence type="ECO:0000256" key="2">
    <source>
        <dbReference type="ARBA" id="ARBA00022729"/>
    </source>
</evidence>
<proteinExistence type="predicted"/>
<dbReference type="Gene3D" id="3.40.190.10">
    <property type="entry name" value="Periplasmic binding protein-like II"/>
    <property type="match status" value="2"/>
</dbReference>
<keyword evidence="4" id="KW-0564">Palmitate</keyword>
<evidence type="ECO:0000256" key="3">
    <source>
        <dbReference type="ARBA" id="ARBA00023136"/>
    </source>
</evidence>
<evidence type="ECO:0000256" key="5">
    <source>
        <dbReference type="ARBA" id="ARBA00023288"/>
    </source>
</evidence>
<organism evidence="7 8">
    <name type="scientific">Anoxybacillus andreesenii</name>
    <dbReference type="NCBI Taxonomy" id="1325932"/>
    <lineage>
        <taxon>Bacteria</taxon>
        <taxon>Bacillati</taxon>
        <taxon>Bacillota</taxon>
        <taxon>Bacilli</taxon>
        <taxon>Bacillales</taxon>
        <taxon>Anoxybacillaceae</taxon>
        <taxon>Anoxybacillus</taxon>
    </lineage>
</organism>
<gene>
    <name evidence="7" type="ORF">J2S07_001193</name>
</gene>
<dbReference type="InterPro" id="IPR006059">
    <property type="entry name" value="SBP"/>
</dbReference>
<protein>
    <submittedName>
        <fullName evidence="7">Aldouronate transport system substrate-binding protein</fullName>
    </submittedName>
</protein>
<keyword evidence="5" id="KW-0449">Lipoprotein</keyword>
<keyword evidence="3" id="KW-0472">Membrane</keyword>
<evidence type="ECO:0000256" key="1">
    <source>
        <dbReference type="ARBA" id="ARBA00022475"/>
    </source>
</evidence>
<dbReference type="Pfam" id="PF01547">
    <property type="entry name" value="SBP_bac_1"/>
    <property type="match status" value="1"/>
</dbReference>
<name>A0ABT9V1S9_9BACL</name>
<feature type="signal peptide" evidence="6">
    <location>
        <begin position="1"/>
        <end position="18"/>
    </location>
</feature>
<evidence type="ECO:0000256" key="6">
    <source>
        <dbReference type="SAM" id="SignalP"/>
    </source>
</evidence>
<dbReference type="SUPFAM" id="SSF53850">
    <property type="entry name" value="Periplasmic binding protein-like II"/>
    <property type="match status" value="1"/>
</dbReference>
<dbReference type="PANTHER" id="PTHR43649">
    <property type="entry name" value="ARABINOSE-BINDING PROTEIN-RELATED"/>
    <property type="match status" value="1"/>
</dbReference>
<evidence type="ECO:0000313" key="8">
    <source>
        <dbReference type="Proteomes" id="UP001231362"/>
    </source>
</evidence>
<feature type="chain" id="PRO_5046156507" evidence="6">
    <location>
        <begin position="19"/>
        <end position="486"/>
    </location>
</feature>
<keyword evidence="8" id="KW-1185">Reference proteome</keyword>
<dbReference type="InterPro" id="IPR050490">
    <property type="entry name" value="Bact_solute-bd_prot1"/>
</dbReference>
<dbReference type="PANTHER" id="PTHR43649:SF33">
    <property type="entry name" value="POLYGALACTURONAN_RHAMNOGALACTURONAN-BINDING PROTEIN YTCQ"/>
    <property type="match status" value="1"/>
</dbReference>
<keyword evidence="2 6" id="KW-0732">Signal</keyword>
<dbReference type="Proteomes" id="UP001231362">
    <property type="component" value="Unassembled WGS sequence"/>
</dbReference>
<evidence type="ECO:0000313" key="7">
    <source>
        <dbReference type="EMBL" id="MDQ0154889.1"/>
    </source>
</evidence>
<dbReference type="RefSeq" id="WP_307149472.1">
    <property type="nucleotide sequence ID" value="NZ_JAUSTU010000004.1"/>
</dbReference>